<protein>
    <recommendedName>
        <fullName evidence="1">Clr5 domain-containing protein</fullName>
    </recommendedName>
</protein>
<dbReference type="Proteomes" id="UP000326877">
    <property type="component" value="Unassembled WGS sequence"/>
</dbReference>
<dbReference type="OrthoDB" id="5392716at2759"/>
<dbReference type="Pfam" id="PF14420">
    <property type="entry name" value="Clr5"/>
    <property type="match status" value="1"/>
</dbReference>
<reference evidence="2" key="1">
    <citation type="submission" date="2019-04" db="EMBL/GenBank/DDBJ databases">
        <title>Friends and foes A comparative genomics studyof 23 Aspergillus species from section Flavi.</title>
        <authorList>
            <consortium name="DOE Joint Genome Institute"/>
            <person name="Kjaerbolling I."/>
            <person name="Vesth T."/>
            <person name="Frisvad J.C."/>
            <person name="Nybo J.L."/>
            <person name="Theobald S."/>
            <person name="Kildgaard S."/>
            <person name="Isbrandt T."/>
            <person name="Kuo A."/>
            <person name="Sato A."/>
            <person name="Lyhne E.K."/>
            <person name="Kogle M.E."/>
            <person name="Wiebenga A."/>
            <person name="Kun R.S."/>
            <person name="Lubbers R.J."/>
            <person name="Makela M.R."/>
            <person name="Barry K."/>
            <person name="Chovatia M."/>
            <person name="Clum A."/>
            <person name="Daum C."/>
            <person name="Haridas S."/>
            <person name="He G."/>
            <person name="LaButti K."/>
            <person name="Lipzen A."/>
            <person name="Mondo S."/>
            <person name="Riley R."/>
            <person name="Salamov A."/>
            <person name="Simmons B.A."/>
            <person name="Magnuson J.K."/>
            <person name="Henrissat B."/>
            <person name="Mortensen U.H."/>
            <person name="Larsen T.O."/>
            <person name="Devries R.P."/>
            <person name="Grigoriev I.V."/>
            <person name="Machida M."/>
            <person name="Baker S.E."/>
            <person name="Andersen M.R."/>
        </authorList>
    </citation>
    <scope>NUCLEOTIDE SEQUENCE [LARGE SCALE GENOMIC DNA]</scope>
    <source>
        <strain evidence="2">IBT 14317</strain>
    </source>
</reference>
<gene>
    <name evidence="2" type="ORF">BDV23DRAFT_177436</name>
</gene>
<name>A0A5N7BQ14_PETAA</name>
<organism evidence="2">
    <name type="scientific">Petromyces alliaceus</name>
    <name type="common">Aspergillus alliaceus</name>
    <dbReference type="NCBI Taxonomy" id="209559"/>
    <lineage>
        <taxon>Eukaryota</taxon>
        <taxon>Fungi</taxon>
        <taxon>Dikarya</taxon>
        <taxon>Ascomycota</taxon>
        <taxon>Pezizomycotina</taxon>
        <taxon>Eurotiomycetes</taxon>
        <taxon>Eurotiomycetidae</taxon>
        <taxon>Eurotiales</taxon>
        <taxon>Aspergillaceae</taxon>
        <taxon>Aspergillus</taxon>
        <taxon>Aspergillus subgen. Circumdati</taxon>
    </lineage>
</organism>
<feature type="domain" description="Clr5" evidence="1">
    <location>
        <begin position="6"/>
        <end position="56"/>
    </location>
</feature>
<evidence type="ECO:0000313" key="2">
    <source>
        <dbReference type="EMBL" id="KAE8383936.1"/>
    </source>
</evidence>
<sequence>MPRSAIDLGPYKAEIIDLYTNNIPCDSIIENLSRSYNLTVSEHTLCTRLKSWGIQKQNHIVGTNQVLHARIKNPITAQAQVEAVLEQLRTELDQGQIEGYGKTLLHTHFRSKGHLMARYLKLAPYRIEIYTAIDAYSRYIIWIYIGITSRTVVSVLRQFLEVVETILLAEAQHKLQQSRHPEVQISDCYIYRLLFRWRVYIISLPLYLGAYSKDSLADQVTLYAIYIPILRLEIISFVRTWNNHPIHVQKNRPYLVSGKSFMNYNYPNNELGFDPQNPSKYAGGDVFTLFCMTYFNLQARILAHIRQGNEPELGLSSRPIEGFN</sequence>
<dbReference type="PANTHER" id="PTHR46791">
    <property type="entry name" value="EXPRESSED PROTEIN"/>
    <property type="match status" value="1"/>
</dbReference>
<evidence type="ECO:0000259" key="1">
    <source>
        <dbReference type="Pfam" id="PF14420"/>
    </source>
</evidence>
<accession>A0A5N7BQ14</accession>
<dbReference type="EMBL" id="ML735478">
    <property type="protein sequence ID" value="KAE8383936.1"/>
    <property type="molecule type" value="Genomic_DNA"/>
</dbReference>
<dbReference type="InterPro" id="IPR025676">
    <property type="entry name" value="Clr5_dom"/>
</dbReference>
<dbReference type="AlphaFoldDB" id="A0A5N7BQ14"/>
<dbReference type="PANTHER" id="PTHR46791:SF5">
    <property type="entry name" value="CLR5 DOMAIN-CONTAINING PROTEIN-RELATED"/>
    <property type="match status" value="1"/>
</dbReference>
<proteinExistence type="predicted"/>